<organism evidence="2">
    <name type="scientific">marine metagenome</name>
    <dbReference type="NCBI Taxonomy" id="408172"/>
    <lineage>
        <taxon>unclassified sequences</taxon>
        <taxon>metagenomes</taxon>
        <taxon>ecological metagenomes</taxon>
    </lineage>
</organism>
<accession>A0A382FD36</accession>
<dbReference type="InterPro" id="IPR029058">
    <property type="entry name" value="AB_hydrolase_fold"/>
</dbReference>
<dbReference type="Gene3D" id="3.40.50.1820">
    <property type="entry name" value="alpha/beta hydrolase"/>
    <property type="match status" value="1"/>
</dbReference>
<protein>
    <recommendedName>
        <fullName evidence="1">Phospholipase/carboxylesterase/thioesterase domain-containing protein</fullName>
    </recommendedName>
</protein>
<feature type="domain" description="Phospholipase/carboxylesterase/thioesterase" evidence="1">
    <location>
        <begin position="31"/>
        <end position="157"/>
    </location>
</feature>
<evidence type="ECO:0000259" key="1">
    <source>
        <dbReference type="Pfam" id="PF02230"/>
    </source>
</evidence>
<gene>
    <name evidence="2" type="ORF">METZ01_LOCUS213449</name>
</gene>
<dbReference type="Pfam" id="PF02230">
    <property type="entry name" value="Abhydrolase_2"/>
    <property type="match status" value="1"/>
</dbReference>
<evidence type="ECO:0000313" key="2">
    <source>
        <dbReference type="EMBL" id="SVB60595.1"/>
    </source>
</evidence>
<sequence length="224" mass="24878">MTNPDPTVKKVSAATQGRYLLRLPDTEGPHPLLIGFHGYGENADVHLRQLERIPGIAAWLVVSVQALHWFYDRTHQHVVASWMTKLCREQAIADNLRYIDRVVEEILEHHNTNGCMVFEGFSQGASMAYRVASAIRHQSDGLIVLAGDIPPELRQAGSLDLPPTLIGRGVHDEWFTQERYDADLSFLTSCGVTVESVVFDGGHAWTDEFRSAAGKLLASHIQPA</sequence>
<proteinExistence type="predicted"/>
<dbReference type="AlphaFoldDB" id="A0A382FD36"/>
<name>A0A382FD36_9ZZZZ</name>
<reference evidence="2" key="1">
    <citation type="submission" date="2018-05" db="EMBL/GenBank/DDBJ databases">
        <authorList>
            <person name="Lanie J.A."/>
            <person name="Ng W.-L."/>
            <person name="Kazmierczak K.M."/>
            <person name="Andrzejewski T.M."/>
            <person name="Davidsen T.M."/>
            <person name="Wayne K.J."/>
            <person name="Tettelin H."/>
            <person name="Glass J.I."/>
            <person name="Rusch D."/>
            <person name="Podicherti R."/>
            <person name="Tsui H.-C.T."/>
            <person name="Winkler M.E."/>
        </authorList>
    </citation>
    <scope>NUCLEOTIDE SEQUENCE</scope>
</reference>
<dbReference type="SUPFAM" id="SSF53474">
    <property type="entry name" value="alpha/beta-Hydrolases"/>
    <property type="match status" value="1"/>
</dbReference>
<dbReference type="GO" id="GO:0016787">
    <property type="term" value="F:hydrolase activity"/>
    <property type="evidence" value="ECO:0007669"/>
    <property type="project" value="InterPro"/>
</dbReference>
<dbReference type="EMBL" id="UINC01049165">
    <property type="protein sequence ID" value="SVB60595.1"/>
    <property type="molecule type" value="Genomic_DNA"/>
</dbReference>
<dbReference type="InterPro" id="IPR003140">
    <property type="entry name" value="PLipase/COase/thioEstase"/>
</dbReference>